<dbReference type="InterPro" id="IPR036689">
    <property type="entry name" value="ESAT-6-like_sf"/>
</dbReference>
<dbReference type="Proteomes" id="UP000263377">
    <property type="component" value="Unassembled WGS sequence"/>
</dbReference>
<accession>A0A373A1A9</accession>
<proteinExistence type="predicted"/>
<organism evidence="1 2">
    <name type="scientific">Kitasatospora xanthocidica</name>
    <dbReference type="NCBI Taxonomy" id="83382"/>
    <lineage>
        <taxon>Bacteria</taxon>
        <taxon>Bacillati</taxon>
        <taxon>Actinomycetota</taxon>
        <taxon>Actinomycetes</taxon>
        <taxon>Kitasatosporales</taxon>
        <taxon>Streptomycetaceae</taxon>
        <taxon>Kitasatospora</taxon>
    </lineage>
</organism>
<keyword evidence="2" id="KW-1185">Reference proteome</keyword>
<dbReference type="SUPFAM" id="SSF140453">
    <property type="entry name" value="EsxAB dimer-like"/>
    <property type="match status" value="1"/>
</dbReference>
<evidence type="ECO:0008006" key="3">
    <source>
        <dbReference type="Google" id="ProtNLM"/>
    </source>
</evidence>
<sequence>MSDFKVSTEFLAKLAQDLKGCADELDQGLKAFEAAGHTGTGFDFLDEACGHFKDKWQFGLKKVRECVKALDEGLEQVQKNYDGTEQSIVKVLAPAGQS</sequence>
<gene>
    <name evidence="1" type="ORF">DR950_32590</name>
</gene>
<dbReference type="RefSeq" id="WP_049654274.1">
    <property type="nucleotide sequence ID" value="NZ_QVIG01000001.1"/>
</dbReference>
<evidence type="ECO:0000313" key="2">
    <source>
        <dbReference type="Proteomes" id="UP000263377"/>
    </source>
</evidence>
<name>A0A373A1A9_9ACTN</name>
<dbReference type="EMBL" id="QVIG01000001">
    <property type="protein sequence ID" value="RGD61851.1"/>
    <property type="molecule type" value="Genomic_DNA"/>
</dbReference>
<dbReference type="AlphaFoldDB" id="A0A373A1A9"/>
<protein>
    <recommendedName>
        <fullName evidence="3">WXG100 family type VII secretion target</fullName>
    </recommendedName>
</protein>
<evidence type="ECO:0000313" key="1">
    <source>
        <dbReference type="EMBL" id="RGD61851.1"/>
    </source>
</evidence>
<reference evidence="1 2" key="1">
    <citation type="submission" date="2018-08" db="EMBL/GenBank/DDBJ databases">
        <title>Diversity &amp; Physiological Properties of Lignin-Decomposing Actinobacteria from Soil.</title>
        <authorList>
            <person name="Roh S.G."/>
            <person name="Kim S.B."/>
        </authorList>
    </citation>
    <scope>NUCLEOTIDE SEQUENCE [LARGE SCALE GENOMIC DNA]</scope>
    <source>
        <strain evidence="1 2">MMS17-GH009</strain>
    </source>
</reference>
<comment type="caution">
    <text evidence="1">The sequence shown here is derived from an EMBL/GenBank/DDBJ whole genome shotgun (WGS) entry which is preliminary data.</text>
</comment>